<dbReference type="InterPro" id="IPR029058">
    <property type="entry name" value="AB_hydrolase_fold"/>
</dbReference>
<dbReference type="Proteomes" id="UP000240912">
    <property type="component" value="Unassembled WGS sequence"/>
</dbReference>
<dbReference type="Gene3D" id="3.40.50.1820">
    <property type="entry name" value="alpha/beta hydrolase"/>
    <property type="match status" value="1"/>
</dbReference>
<feature type="chain" id="PRO_5015560780" evidence="3">
    <location>
        <begin position="22"/>
        <end position="365"/>
    </location>
</feature>
<dbReference type="PRINTS" id="PR00793">
    <property type="entry name" value="PROAMNOPTASE"/>
</dbReference>
<protein>
    <submittedName>
        <fullName evidence="5">Alpha/beta hydrolase</fullName>
    </submittedName>
</protein>
<sequence>MKKNSLIAVLALFICCRMGLAQGTGQAEENREAKKIIADLDSIVAPGGVQEKYQLSLGNMRQWIYVRGQDRENPIVLFVHGGPASPMSPLAWSFQRPMEEYFTFVNYDQRASGKTYAANDTAGLGSSLTIERYADDAIELAGHLLKKYGKRKLILIGHSWGTIVGMKAALKRPDLFYAYVGIGQVINTMDNERLSFQYGLQQAKKHQNKKAIDALNSIAPYPGNQPVTRERIIIARTWPQYYGGLSAYRNDSFFFFNLPLLSPDYTAEDVNAIGAGSLYTLDRVMPEFLRVDFKPVKRFPIPVFMFMGRHDYTTPSQPPAAWLDQVAAPKKKAIWFERSAHLIPLEEPGKLLISLVSEVRPLALK</sequence>
<evidence type="ECO:0000313" key="5">
    <source>
        <dbReference type="EMBL" id="PST82719.1"/>
    </source>
</evidence>
<dbReference type="InterPro" id="IPR000073">
    <property type="entry name" value="AB_hydrolase_1"/>
</dbReference>
<dbReference type="GO" id="GO:0006508">
    <property type="term" value="P:proteolysis"/>
    <property type="evidence" value="ECO:0007669"/>
    <property type="project" value="InterPro"/>
</dbReference>
<evidence type="ECO:0000256" key="3">
    <source>
        <dbReference type="SAM" id="SignalP"/>
    </source>
</evidence>
<keyword evidence="6" id="KW-1185">Reference proteome</keyword>
<dbReference type="EMBL" id="PYLS01000005">
    <property type="protein sequence ID" value="PST82719.1"/>
    <property type="molecule type" value="Genomic_DNA"/>
</dbReference>
<keyword evidence="3" id="KW-0732">Signal</keyword>
<feature type="signal peptide" evidence="3">
    <location>
        <begin position="1"/>
        <end position="21"/>
    </location>
</feature>
<dbReference type="AlphaFoldDB" id="A0A2T3HJY1"/>
<feature type="domain" description="AB hydrolase-1" evidence="4">
    <location>
        <begin position="76"/>
        <end position="349"/>
    </location>
</feature>
<keyword evidence="2 5" id="KW-0378">Hydrolase</keyword>
<evidence type="ECO:0000313" key="6">
    <source>
        <dbReference type="Proteomes" id="UP000240912"/>
    </source>
</evidence>
<reference evidence="5 6" key="1">
    <citation type="submission" date="2018-03" db="EMBL/GenBank/DDBJ databases">
        <authorList>
            <person name="Keele B.F."/>
        </authorList>
    </citation>
    <scope>NUCLEOTIDE SEQUENCE [LARGE SCALE GENOMIC DNA]</scope>
    <source>
        <strain evidence="5 6">YL28-9</strain>
    </source>
</reference>
<evidence type="ECO:0000256" key="2">
    <source>
        <dbReference type="ARBA" id="ARBA00022801"/>
    </source>
</evidence>
<dbReference type="Pfam" id="PF12697">
    <property type="entry name" value="Abhydrolase_6"/>
    <property type="match status" value="1"/>
</dbReference>
<dbReference type="PANTHER" id="PTHR43329">
    <property type="entry name" value="EPOXIDE HYDROLASE"/>
    <property type="match status" value="1"/>
</dbReference>
<proteinExistence type="inferred from homology"/>
<dbReference type="InterPro" id="IPR002410">
    <property type="entry name" value="Peptidase_S33"/>
</dbReference>
<dbReference type="RefSeq" id="WP_107214980.1">
    <property type="nucleotide sequence ID" value="NZ_KZ686269.1"/>
</dbReference>
<dbReference type="SUPFAM" id="SSF53474">
    <property type="entry name" value="alpha/beta-Hydrolases"/>
    <property type="match status" value="1"/>
</dbReference>
<comment type="similarity">
    <text evidence="1">Belongs to the peptidase S33 family.</text>
</comment>
<name>A0A2T3HJY1_9SPHI</name>
<organism evidence="5 6">
    <name type="scientific">Pedobacter yulinensis</name>
    <dbReference type="NCBI Taxonomy" id="2126353"/>
    <lineage>
        <taxon>Bacteria</taxon>
        <taxon>Pseudomonadati</taxon>
        <taxon>Bacteroidota</taxon>
        <taxon>Sphingobacteriia</taxon>
        <taxon>Sphingobacteriales</taxon>
        <taxon>Sphingobacteriaceae</taxon>
        <taxon>Pedobacter</taxon>
    </lineage>
</organism>
<dbReference type="GO" id="GO:0008233">
    <property type="term" value="F:peptidase activity"/>
    <property type="evidence" value="ECO:0007669"/>
    <property type="project" value="InterPro"/>
</dbReference>
<comment type="caution">
    <text evidence="5">The sequence shown here is derived from an EMBL/GenBank/DDBJ whole genome shotgun (WGS) entry which is preliminary data.</text>
</comment>
<accession>A0A2T3HJY1</accession>
<dbReference type="OrthoDB" id="9796770at2"/>
<evidence type="ECO:0000259" key="4">
    <source>
        <dbReference type="Pfam" id="PF12697"/>
    </source>
</evidence>
<gene>
    <name evidence="5" type="ORF">C7T94_08675</name>
</gene>
<evidence type="ECO:0000256" key="1">
    <source>
        <dbReference type="ARBA" id="ARBA00010088"/>
    </source>
</evidence>